<dbReference type="GO" id="GO:0005507">
    <property type="term" value="F:copper ion binding"/>
    <property type="evidence" value="ECO:0007669"/>
    <property type="project" value="InterPro"/>
</dbReference>
<keyword evidence="6" id="KW-0812">Transmembrane</keyword>
<evidence type="ECO:0000313" key="10">
    <source>
        <dbReference type="Proteomes" id="UP000572680"/>
    </source>
</evidence>
<dbReference type="Proteomes" id="UP000572680">
    <property type="component" value="Unassembled WGS sequence"/>
</dbReference>
<dbReference type="InterPro" id="IPR014756">
    <property type="entry name" value="Ig_E-set"/>
</dbReference>
<sequence length="182" mass="17975">MRRRRLAALTAGAALALALPAAPASAHTALRSSTPAAKSTVEAPKEIVLTYTQAISLPKVILTGEGGTQYGAGAAEAADNKVTLPVKPGLPNGRYTVGWRVVSLDGHPVSGSFTFTVKGAAAASPAASGSSAPAPSPASTPAAVAEEKESSGSGGWLWIGLGAVLVAAVAGGVAWARRSPRG</sequence>
<keyword evidence="6" id="KW-1133">Transmembrane helix</keyword>
<evidence type="ECO:0000256" key="7">
    <source>
        <dbReference type="SAM" id="SignalP"/>
    </source>
</evidence>
<feature type="transmembrane region" description="Helical" evidence="6">
    <location>
        <begin position="156"/>
        <end position="176"/>
    </location>
</feature>
<keyword evidence="10" id="KW-1185">Reference proteome</keyword>
<evidence type="ECO:0000256" key="2">
    <source>
        <dbReference type="ARBA" id="ARBA00022723"/>
    </source>
</evidence>
<dbReference type="EMBL" id="JACJIA010000002">
    <property type="protein sequence ID" value="MBA8950803.1"/>
    <property type="molecule type" value="Genomic_DNA"/>
</dbReference>
<dbReference type="GO" id="GO:0030313">
    <property type="term" value="C:cell envelope"/>
    <property type="evidence" value="ECO:0007669"/>
    <property type="project" value="UniProtKB-SubCell"/>
</dbReference>
<dbReference type="SUPFAM" id="SSF81296">
    <property type="entry name" value="E set domains"/>
    <property type="match status" value="1"/>
</dbReference>
<dbReference type="PANTHER" id="PTHR34820">
    <property type="entry name" value="INNER MEMBRANE PROTEIN YEBZ"/>
    <property type="match status" value="1"/>
</dbReference>
<dbReference type="GO" id="GO:0006825">
    <property type="term" value="P:copper ion transport"/>
    <property type="evidence" value="ECO:0007669"/>
    <property type="project" value="InterPro"/>
</dbReference>
<comment type="caution">
    <text evidence="9">The sequence shown here is derived from an EMBL/GenBank/DDBJ whole genome shotgun (WGS) entry which is preliminary data.</text>
</comment>
<name>A0A7W3QLB3_ACTNM</name>
<proteinExistence type="predicted"/>
<reference evidence="9 10" key="1">
    <citation type="submission" date="2020-08" db="EMBL/GenBank/DDBJ databases">
        <title>Genomic Encyclopedia of Type Strains, Phase IV (KMG-IV): sequencing the most valuable type-strain genomes for metagenomic binning, comparative biology and taxonomic classification.</title>
        <authorList>
            <person name="Goeker M."/>
        </authorList>
    </citation>
    <scope>NUCLEOTIDE SEQUENCE [LARGE SCALE GENOMIC DNA]</scope>
    <source>
        <strain evidence="9 10">DSM 44197</strain>
    </source>
</reference>
<evidence type="ECO:0000256" key="4">
    <source>
        <dbReference type="ARBA" id="ARBA00023008"/>
    </source>
</evidence>
<gene>
    <name evidence="9" type="ORF">HNR61_002416</name>
</gene>
<dbReference type="InterPro" id="IPR032694">
    <property type="entry name" value="CopC/D"/>
</dbReference>
<dbReference type="AlphaFoldDB" id="A0A7W3QLB3"/>
<evidence type="ECO:0000313" key="9">
    <source>
        <dbReference type="EMBL" id="MBA8950803.1"/>
    </source>
</evidence>
<accession>A0A7W3QLB3</accession>
<dbReference type="InterPro" id="IPR014755">
    <property type="entry name" value="Cu-Rt/internalin_Ig-like"/>
</dbReference>
<keyword evidence="3 7" id="KW-0732">Signal</keyword>
<evidence type="ECO:0000256" key="6">
    <source>
        <dbReference type="SAM" id="Phobius"/>
    </source>
</evidence>
<keyword evidence="2" id="KW-0479">Metal-binding</keyword>
<feature type="compositionally biased region" description="Low complexity" evidence="5">
    <location>
        <begin position="126"/>
        <end position="144"/>
    </location>
</feature>
<keyword evidence="4" id="KW-0186">Copper</keyword>
<keyword evidence="6" id="KW-0472">Membrane</keyword>
<dbReference type="Pfam" id="PF04234">
    <property type="entry name" value="CopC"/>
    <property type="match status" value="1"/>
</dbReference>
<feature type="domain" description="CopC" evidence="8">
    <location>
        <begin position="27"/>
        <end position="117"/>
    </location>
</feature>
<evidence type="ECO:0000259" key="8">
    <source>
        <dbReference type="Pfam" id="PF04234"/>
    </source>
</evidence>
<evidence type="ECO:0000256" key="1">
    <source>
        <dbReference type="ARBA" id="ARBA00004196"/>
    </source>
</evidence>
<comment type="subcellular location">
    <subcellularLocation>
        <location evidence="1">Cell envelope</location>
    </subcellularLocation>
</comment>
<dbReference type="GO" id="GO:0046688">
    <property type="term" value="P:response to copper ion"/>
    <property type="evidence" value="ECO:0007669"/>
    <property type="project" value="InterPro"/>
</dbReference>
<dbReference type="Gene3D" id="2.60.40.1220">
    <property type="match status" value="1"/>
</dbReference>
<dbReference type="RefSeq" id="WP_182843146.1">
    <property type="nucleotide sequence ID" value="NZ_BAAALP010000023.1"/>
</dbReference>
<dbReference type="InterPro" id="IPR007348">
    <property type="entry name" value="CopC_dom"/>
</dbReference>
<feature type="signal peptide" evidence="7">
    <location>
        <begin position="1"/>
        <end position="26"/>
    </location>
</feature>
<protein>
    <recommendedName>
        <fullName evidence="8">CopC domain-containing protein</fullName>
    </recommendedName>
</protein>
<dbReference type="GO" id="GO:0042597">
    <property type="term" value="C:periplasmic space"/>
    <property type="evidence" value="ECO:0007669"/>
    <property type="project" value="InterPro"/>
</dbReference>
<dbReference type="GO" id="GO:0005886">
    <property type="term" value="C:plasma membrane"/>
    <property type="evidence" value="ECO:0007669"/>
    <property type="project" value="TreeGrafter"/>
</dbReference>
<feature type="region of interest" description="Disordered" evidence="5">
    <location>
        <begin position="126"/>
        <end position="147"/>
    </location>
</feature>
<organism evidence="9 10">
    <name type="scientific">Actinomadura namibiensis</name>
    <dbReference type="NCBI Taxonomy" id="182080"/>
    <lineage>
        <taxon>Bacteria</taxon>
        <taxon>Bacillati</taxon>
        <taxon>Actinomycetota</taxon>
        <taxon>Actinomycetes</taxon>
        <taxon>Streptosporangiales</taxon>
        <taxon>Thermomonosporaceae</taxon>
        <taxon>Actinomadura</taxon>
    </lineage>
</organism>
<dbReference type="PANTHER" id="PTHR34820:SF4">
    <property type="entry name" value="INNER MEMBRANE PROTEIN YEBZ"/>
    <property type="match status" value="1"/>
</dbReference>
<feature type="chain" id="PRO_5031388638" description="CopC domain-containing protein" evidence="7">
    <location>
        <begin position="27"/>
        <end position="182"/>
    </location>
</feature>
<evidence type="ECO:0000256" key="3">
    <source>
        <dbReference type="ARBA" id="ARBA00022729"/>
    </source>
</evidence>
<evidence type="ECO:0000256" key="5">
    <source>
        <dbReference type="SAM" id="MobiDB-lite"/>
    </source>
</evidence>